<organism evidence="2 3">
    <name type="scientific">Candidatus Giovannonibacteria bacterium RIFCSPHIGHO2_02_43_13</name>
    <dbReference type="NCBI Taxonomy" id="1798330"/>
    <lineage>
        <taxon>Bacteria</taxon>
        <taxon>Candidatus Giovannoniibacteriota</taxon>
    </lineage>
</organism>
<dbReference type="Pfam" id="PF08308">
    <property type="entry name" value="PEGA"/>
    <property type="match status" value="1"/>
</dbReference>
<evidence type="ECO:0000313" key="3">
    <source>
        <dbReference type="Proteomes" id="UP000178425"/>
    </source>
</evidence>
<name>A0A1F5WPV4_9BACT</name>
<sequence>MLFWISIAVFFLLVGAVLIYSLGYRLGNGFVFEKTGGIFIKSSQVGAEIYVDGKPKKTTSYLSGGALIKNITPGIHEVTVKLEGFWEWKKKLEVVSEEVNSKDILLVPMNPEGKILGEKPEIFEPFLKNGTLYDYENKIAKETYSGVKKFWPLSSGKYVILGEDENFYLNKARITNEFPTETLDALKNYPNSAFEDNDQRLVLWDGRNIDSIWLDSEDKMPLWQKGSSITVYTSPRGAIIRQVFEYPGWADYLLIAMQNGIFALEMNASGGQNIAPIYKGKKPEIISIKNGKVFVLDDENYLEIILP</sequence>
<evidence type="ECO:0000259" key="1">
    <source>
        <dbReference type="Pfam" id="PF08308"/>
    </source>
</evidence>
<gene>
    <name evidence="2" type="ORF">A2W54_02870</name>
</gene>
<evidence type="ECO:0000313" key="2">
    <source>
        <dbReference type="EMBL" id="OGF77685.1"/>
    </source>
</evidence>
<proteinExistence type="predicted"/>
<dbReference type="Proteomes" id="UP000178425">
    <property type="component" value="Unassembled WGS sequence"/>
</dbReference>
<comment type="caution">
    <text evidence="2">The sequence shown here is derived from an EMBL/GenBank/DDBJ whole genome shotgun (WGS) entry which is preliminary data.</text>
</comment>
<reference evidence="2 3" key="1">
    <citation type="journal article" date="2016" name="Nat. Commun.">
        <title>Thousands of microbial genomes shed light on interconnected biogeochemical processes in an aquifer system.</title>
        <authorList>
            <person name="Anantharaman K."/>
            <person name="Brown C.T."/>
            <person name="Hug L.A."/>
            <person name="Sharon I."/>
            <person name="Castelle C.J."/>
            <person name="Probst A.J."/>
            <person name="Thomas B.C."/>
            <person name="Singh A."/>
            <person name="Wilkins M.J."/>
            <person name="Karaoz U."/>
            <person name="Brodie E.L."/>
            <person name="Williams K.H."/>
            <person name="Hubbard S.S."/>
            <person name="Banfield J.F."/>
        </authorList>
    </citation>
    <scope>NUCLEOTIDE SEQUENCE [LARGE SCALE GENOMIC DNA]</scope>
</reference>
<dbReference type="AlphaFoldDB" id="A0A1F5WPV4"/>
<dbReference type="InterPro" id="IPR013229">
    <property type="entry name" value="PEGA"/>
</dbReference>
<protein>
    <recommendedName>
        <fullName evidence="1">PEGA domain-containing protein</fullName>
    </recommendedName>
</protein>
<accession>A0A1F5WPV4</accession>
<feature type="domain" description="PEGA" evidence="1">
    <location>
        <begin position="36"/>
        <end position="105"/>
    </location>
</feature>
<dbReference type="EMBL" id="MFHI01000037">
    <property type="protein sequence ID" value="OGF77685.1"/>
    <property type="molecule type" value="Genomic_DNA"/>
</dbReference>